<keyword evidence="3" id="KW-0808">Transferase</keyword>
<feature type="transmembrane region" description="Helical" evidence="7">
    <location>
        <begin position="53"/>
        <end position="71"/>
    </location>
</feature>
<evidence type="ECO:0000256" key="5">
    <source>
        <dbReference type="ARBA" id="ARBA00022989"/>
    </source>
</evidence>
<keyword evidence="6 7" id="KW-0472">Membrane</keyword>
<feature type="transmembrane region" description="Helical" evidence="7">
    <location>
        <begin position="257"/>
        <end position="281"/>
    </location>
</feature>
<evidence type="ECO:0000256" key="6">
    <source>
        <dbReference type="ARBA" id="ARBA00023136"/>
    </source>
</evidence>
<comment type="subcellular location">
    <subcellularLocation>
        <location evidence="1">Membrane</location>
        <topology evidence="1">Multi-pass membrane protein</topology>
    </subcellularLocation>
</comment>
<evidence type="ECO:0000259" key="8">
    <source>
        <dbReference type="Pfam" id="PF02397"/>
    </source>
</evidence>
<reference evidence="9 10" key="1">
    <citation type="submission" date="2014-04" db="EMBL/GenBank/DDBJ databases">
        <title>The Genome Sequence of Thermoanaerobaculum aquaticum MP-01, The First Cultivated Group 23 Acidobacterium.</title>
        <authorList>
            <person name="Stamps B.W."/>
            <person name="Losey N.A."/>
            <person name="Lawson P.A."/>
            <person name="Stevenson B.S."/>
        </authorList>
    </citation>
    <scope>NUCLEOTIDE SEQUENCE [LARGE SCALE GENOMIC DNA]</scope>
    <source>
        <strain evidence="9 10">MP-01</strain>
    </source>
</reference>
<comment type="caution">
    <text evidence="9">The sequence shown here is derived from an EMBL/GenBank/DDBJ whole genome shotgun (WGS) entry which is preliminary data.</text>
</comment>
<dbReference type="Pfam" id="PF02397">
    <property type="entry name" value="Bac_transf"/>
    <property type="match status" value="1"/>
</dbReference>
<dbReference type="GO" id="GO:0016020">
    <property type="term" value="C:membrane"/>
    <property type="evidence" value="ECO:0007669"/>
    <property type="project" value="UniProtKB-SubCell"/>
</dbReference>
<dbReference type="PANTHER" id="PTHR30576">
    <property type="entry name" value="COLANIC BIOSYNTHESIS UDP-GLUCOSE LIPID CARRIER TRANSFERASE"/>
    <property type="match status" value="1"/>
</dbReference>
<dbReference type="InterPro" id="IPR017475">
    <property type="entry name" value="EPS_sugar_tfrase"/>
</dbReference>
<feature type="domain" description="Bacterial sugar transferase" evidence="8">
    <location>
        <begin position="253"/>
        <end position="433"/>
    </location>
</feature>
<dbReference type="AlphaFoldDB" id="A0A062XPE9"/>
<proteinExistence type="inferred from homology"/>
<evidence type="ECO:0000256" key="1">
    <source>
        <dbReference type="ARBA" id="ARBA00004141"/>
    </source>
</evidence>
<dbReference type="NCBIfam" id="TIGR03025">
    <property type="entry name" value="EPS_sugtrans"/>
    <property type="match status" value="1"/>
</dbReference>
<evidence type="ECO:0000256" key="4">
    <source>
        <dbReference type="ARBA" id="ARBA00022692"/>
    </source>
</evidence>
<protein>
    <recommendedName>
        <fullName evidence="8">Bacterial sugar transferase domain-containing protein</fullName>
    </recommendedName>
</protein>
<evidence type="ECO:0000313" key="9">
    <source>
        <dbReference type="EMBL" id="KDA54452.1"/>
    </source>
</evidence>
<keyword evidence="4 7" id="KW-0812">Transmembrane</keyword>
<accession>A0A062XPE9</accession>
<feature type="transmembrane region" description="Helical" evidence="7">
    <location>
        <begin position="108"/>
        <end position="131"/>
    </location>
</feature>
<dbReference type="Proteomes" id="UP000027284">
    <property type="component" value="Unassembled WGS sequence"/>
</dbReference>
<name>A0A062XPE9_9BACT</name>
<evidence type="ECO:0000256" key="2">
    <source>
        <dbReference type="ARBA" id="ARBA00006464"/>
    </source>
</evidence>
<dbReference type="STRING" id="1312852.EG19_12110"/>
<comment type="similarity">
    <text evidence="2">Belongs to the bacterial sugar transferase family.</text>
</comment>
<organism evidence="9 10">
    <name type="scientific">Thermoanaerobaculum aquaticum</name>
    <dbReference type="NCBI Taxonomy" id="1312852"/>
    <lineage>
        <taxon>Bacteria</taxon>
        <taxon>Pseudomonadati</taxon>
        <taxon>Acidobacteriota</taxon>
        <taxon>Thermoanaerobaculia</taxon>
        <taxon>Thermoanaerobaculales</taxon>
        <taxon>Thermoanaerobaculaceae</taxon>
        <taxon>Thermoanaerobaculum</taxon>
    </lineage>
</organism>
<dbReference type="GO" id="GO:0016780">
    <property type="term" value="F:phosphotransferase activity, for other substituted phosphate groups"/>
    <property type="evidence" value="ECO:0007669"/>
    <property type="project" value="TreeGrafter"/>
</dbReference>
<evidence type="ECO:0000256" key="3">
    <source>
        <dbReference type="ARBA" id="ARBA00022679"/>
    </source>
</evidence>
<dbReference type="InterPro" id="IPR003362">
    <property type="entry name" value="Bact_transf"/>
</dbReference>
<keyword evidence="5 7" id="KW-1133">Transmembrane helix</keyword>
<sequence length="439" mass="49131">MLGRLSRHPREGVLFPLLDGLLLVAAAVLAHYVRFNPVDRAAHFARLSEHPGLAAAGVLGIWLVATAAELYQKAHLLPGERLLRVSFAALAWGVLLALATYLVPTWKFGRGLLLGTTTGWALGALGVRAAWDRWLRGRQKPRVLVVGGEEELAPLLALAHHPACPWELAPVAPERLQEALVQGETALVAVANPGRMAEQLVTLHFSGVPVVPAAELWAFVEGRLPVSFLPPEAFLHQREFGGIHWEVFNRTTRVVDVVVSLFLLVLTLPLLALSALAVWLWDGRPVFYRQVRLGQFGRPFVLWKLRTMKPDAEVNGPEFAGEEDPRVTRVGRILRRFRLDELPQLFNVLVGDMSLVGPRPERPEFVRELAEQIPYYTFRLAVPPGLTGWAQVNMPYARTLEEHRRKLEFDLYFIRERSFSLYLLILLRTVSAAVFGVRG</sequence>
<keyword evidence="10" id="KW-1185">Reference proteome</keyword>
<dbReference type="EMBL" id="JMFG01000008">
    <property type="protein sequence ID" value="KDA54452.1"/>
    <property type="molecule type" value="Genomic_DNA"/>
</dbReference>
<evidence type="ECO:0000313" key="10">
    <source>
        <dbReference type="Proteomes" id="UP000027284"/>
    </source>
</evidence>
<evidence type="ECO:0000256" key="7">
    <source>
        <dbReference type="SAM" id="Phobius"/>
    </source>
</evidence>
<feature type="transmembrane region" description="Helical" evidence="7">
    <location>
        <begin position="83"/>
        <end position="102"/>
    </location>
</feature>
<gene>
    <name evidence="9" type="ORF">EG19_12110</name>
</gene>
<dbReference type="PANTHER" id="PTHR30576:SF0">
    <property type="entry name" value="UNDECAPRENYL-PHOSPHATE N-ACETYLGALACTOSAMINYL 1-PHOSPHATE TRANSFERASE-RELATED"/>
    <property type="match status" value="1"/>
</dbReference>
<feature type="transmembrane region" description="Helical" evidence="7">
    <location>
        <begin position="12"/>
        <end position="33"/>
    </location>
</feature>